<protein>
    <submittedName>
        <fullName evidence="1">Uncharacterized protein</fullName>
    </submittedName>
</protein>
<reference evidence="1" key="2">
    <citation type="journal article" date="2020" name="Nat. Commun.">
        <title>Large-scale genome sequencing of mycorrhizal fungi provides insights into the early evolution of symbiotic traits.</title>
        <authorList>
            <person name="Miyauchi S."/>
            <person name="Kiss E."/>
            <person name="Kuo A."/>
            <person name="Drula E."/>
            <person name="Kohler A."/>
            <person name="Sanchez-Garcia M."/>
            <person name="Morin E."/>
            <person name="Andreopoulos B."/>
            <person name="Barry K.W."/>
            <person name="Bonito G."/>
            <person name="Buee M."/>
            <person name="Carver A."/>
            <person name="Chen C."/>
            <person name="Cichocki N."/>
            <person name="Clum A."/>
            <person name="Culley D."/>
            <person name="Crous P.W."/>
            <person name="Fauchery L."/>
            <person name="Girlanda M."/>
            <person name="Hayes R.D."/>
            <person name="Keri Z."/>
            <person name="LaButti K."/>
            <person name="Lipzen A."/>
            <person name="Lombard V."/>
            <person name="Magnuson J."/>
            <person name="Maillard F."/>
            <person name="Murat C."/>
            <person name="Nolan M."/>
            <person name="Ohm R.A."/>
            <person name="Pangilinan J."/>
            <person name="Pereira M.F."/>
            <person name="Perotto S."/>
            <person name="Peter M."/>
            <person name="Pfister S."/>
            <person name="Riley R."/>
            <person name="Sitrit Y."/>
            <person name="Stielow J.B."/>
            <person name="Szollosi G."/>
            <person name="Zifcakova L."/>
            <person name="Stursova M."/>
            <person name="Spatafora J.W."/>
            <person name="Tedersoo L."/>
            <person name="Vaario L.M."/>
            <person name="Yamada A."/>
            <person name="Yan M."/>
            <person name="Wang P."/>
            <person name="Xu J."/>
            <person name="Bruns T."/>
            <person name="Baldrian P."/>
            <person name="Vilgalys R."/>
            <person name="Dunand C."/>
            <person name="Henrissat B."/>
            <person name="Grigoriev I.V."/>
            <person name="Hibbett D."/>
            <person name="Nagy L.G."/>
            <person name="Martin F.M."/>
        </authorList>
    </citation>
    <scope>NUCLEOTIDE SEQUENCE</scope>
    <source>
        <strain evidence="1">P2</strain>
    </source>
</reference>
<evidence type="ECO:0000313" key="2">
    <source>
        <dbReference type="Proteomes" id="UP000886501"/>
    </source>
</evidence>
<dbReference type="Proteomes" id="UP000886501">
    <property type="component" value="Unassembled WGS sequence"/>
</dbReference>
<reference evidence="1" key="1">
    <citation type="submission" date="2019-10" db="EMBL/GenBank/DDBJ databases">
        <authorList>
            <consortium name="DOE Joint Genome Institute"/>
            <person name="Kuo A."/>
            <person name="Miyauchi S."/>
            <person name="Kiss E."/>
            <person name="Drula E."/>
            <person name="Kohler A."/>
            <person name="Sanchez-Garcia M."/>
            <person name="Andreopoulos B."/>
            <person name="Barry K.W."/>
            <person name="Bonito G."/>
            <person name="Buee M."/>
            <person name="Carver A."/>
            <person name="Chen C."/>
            <person name="Cichocki N."/>
            <person name="Clum A."/>
            <person name="Culley D."/>
            <person name="Crous P.W."/>
            <person name="Fauchery L."/>
            <person name="Girlanda M."/>
            <person name="Hayes R."/>
            <person name="Keri Z."/>
            <person name="Labutti K."/>
            <person name="Lipzen A."/>
            <person name="Lombard V."/>
            <person name="Magnuson J."/>
            <person name="Maillard F."/>
            <person name="Morin E."/>
            <person name="Murat C."/>
            <person name="Nolan M."/>
            <person name="Ohm R."/>
            <person name="Pangilinan J."/>
            <person name="Pereira M."/>
            <person name="Perotto S."/>
            <person name="Peter M."/>
            <person name="Riley R."/>
            <person name="Sitrit Y."/>
            <person name="Stielow B."/>
            <person name="Szollosi G."/>
            <person name="Zifcakova L."/>
            <person name="Stursova M."/>
            <person name="Spatafora J.W."/>
            <person name="Tedersoo L."/>
            <person name="Vaario L.-M."/>
            <person name="Yamada A."/>
            <person name="Yan M."/>
            <person name="Wang P."/>
            <person name="Xu J."/>
            <person name="Bruns T."/>
            <person name="Baldrian P."/>
            <person name="Vilgalys R."/>
            <person name="Henrissat B."/>
            <person name="Grigoriev I.V."/>
            <person name="Hibbett D."/>
            <person name="Nagy L.G."/>
            <person name="Martin F.M."/>
        </authorList>
    </citation>
    <scope>NUCLEOTIDE SEQUENCE</scope>
    <source>
        <strain evidence="1">P2</strain>
    </source>
</reference>
<accession>A0ACB6ZNJ9</accession>
<keyword evidence="2" id="KW-1185">Reference proteome</keyword>
<comment type="caution">
    <text evidence="1">The sequence shown here is derived from an EMBL/GenBank/DDBJ whole genome shotgun (WGS) entry which is preliminary data.</text>
</comment>
<evidence type="ECO:0000313" key="1">
    <source>
        <dbReference type="EMBL" id="KAF9651177.1"/>
    </source>
</evidence>
<dbReference type="EMBL" id="MU117977">
    <property type="protein sequence ID" value="KAF9651177.1"/>
    <property type="molecule type" value="Genomic_DNA"/>
</dbReference>
<proteinExistence type="predicted"/>
<sequence length="161" mass="17679">MQPPSAPVCACVDERLTTYISIVIVEMTAISPGLGRFPVPQVCHMFLNPKPYRTPSCGIRGQDRPIIRSPCLACTDGCKKESRDLRCNRGNYIFNPERRPSSPVRVHRSFRRRPPPAHHDTSAGFRISNNAGVSDACCVCASLAPAVDSSPTRPPRKAIHS</sequence>
<name>A0ACB6ZNJ9_THEGA</name>
<organism evidence="1 2">
    <name type="scientific">Thelephora ganbajun</name>
    <name type="common">Ganba fungus</name>
    <dbReference type="NCBI Taxonomy" id="370292"/>
    <lineage>
        <taxon>Eukaryota</taxon>
        <taxon>Fungi</taxon>
        <taxon>Dikarya</taxon>
        <taxon>Basidiomycota</taxon>
        <taxon>Agaricomycotina</taxon>
        <taxon>Agaricomycetes</taxon>
        <taxon>Thelephorales</taxon>
        <taxon>Thelephoraceae</taxon>
        <taxon>Thelephora</taxon>
    </lineage>
</organism>
<gene>
    <name evidence="1" type="ORF">BDM02DRAFT_896815</name>
</gene>